<evidence type="ECO:0000313" key="10">
    <source>
        <dbReference type="Proteomes" id="UP001596972"/>
    </source>
</evidence>
<feature type="transmembrane region" description="Helical" evidence="7">
    <location>
        <begin position="228"/>
        <end position="246"/>
    </location>
</feature>
<evidence type="ECO:0000259" key="8">
    <source>
        <dbReference type="Pfam" id="PF02687"/>
    </source>
</evidence>
<comment type="subcellular location">
    <subcellularLocation>
        <location evidence="1">Cell membrane</location>
        <topology evidence="1">Multi-pass membrane protein</topology>
    </subcellularLocation>
</comment>
<proteinExistence type="inferred from homology"/>
<feature type="transmembrane region" description="Helical" evidence="7">
    <location>
        <begin position="412"/>
        <end position="433"/>
    </location>
</feature>
<dbReference type="PANTHER" id="PTHR30572">
    <property type="entry name" value="MEMBRANE COMPONENT OF TRANSPORTER-RELATED"/>
    <property type="match status" value="1"/>
</dbReference>
<name>A0ABW3EIZ3_9ACTN</name>
<feature type="transmembrane region" description="Helical" evidence="7">
    <location>
        <begin position="145"/>
        <end position="168"/>
    </location>
</feature>
<dbReference type="EMBL" id="JBHTJA010000003">
    <property type="protein sequence ID" value="MFD0899400.1"/>
    <property type="molecule type" value="Genomic_DNA"/>
</dbReference>
<accession>A0ABW3EIZ3</accession>
<sequence length="448" mass="45494">MTALAFRSLRRRAGAFTASLLALFLGATILMAFASMLDTASGTDGTAHETLVTMASVVGGWGLLLVVFAVTSTLTLSVRQRSAEMALLKSVGATPAQLTRMITVEAAGLAVVAALLAIGPAVLVGRGLLALLHDTGQVPGDVAHAFGPIAVSMGVGITFVSAAGAALLTSRRLARGRIADTLAGTDAGRLTRKRIGFAALFFAVAMGEAVVTVTVMRDAGGDAMATSGQADIFAALGLALLAPALVRRAASVLAGPLRRFGGAAGDLAVTGMLRRTNAMAAVVTPVILFTGIAVGTLYLQATENAATAATGVAKTAEQKNIETLNFVVIGMVVLFTAIMLVNTLVAATAHRRREFGQTRLAGATPRQVMGTVAVETAVLTVLGLACGSVASLFTIVPFSLVRVDSPMPEGDAWTYVAVVALAAALTGTTVAAATRRVLRTPAIEAVAA</sequence>
<feature type="transmembrane region" description="Helical" evidence="7">
    <location>
        <begin position="98"/>
        <end position="125"/>
    </location>
</feature>
<organism evidence="9 10">
    <name type="scientific">Actinomadura sediminis</name>
    <dbReference type="NCBI Taxonomy" id="1038904"/>
    <lineage>
        <taxon>Bacteria</taxon>
        <taxon>Bacillati</taxon>
        <taxon>Actinomycetota</taxon>
        <taxon>Actinomycetes</taxon>
        <taxon>Streptosporangiales</taxon>
        <taxon>Thermomonosporaceae</taxon>
        <taxon>Actinomadura</taxon>
    </lineage>
</organism>
<feature type="transmembrane region" description="Helical" evidence="7">
    <location>
        <begin position="195"/>
        <end position="216"/>
    </location>
</feature>
<evidence type="ECO:0000256" key="5">
    <source>
        <dbReference type="ARBA" id="ARBA00023136"/>
    </source>
</evidence>
<evidence type="ECO:0000256" key="3">
    <source>
        <dbReference type="ARBA" id="ARBA00022692"/>
    </source>
</evidence>
<feature type="transmembrane region" description="Helical" evidence="7">
    <location>
        <begin position="278"/>
        <end position="299"/>
    </location>
</feature>
<gene>
    <name evidence="9" type="ORF">ACFQ11_03280</name>
</gene>
<evidence type="ECO:0000256" key="1">
    <source>
        <dbReference type="ARBA" id="ARBA00004651"/>
    </source>
</evidence>
<dbReference type="Pfam" id="PF02687">
    <property type="entry name" value="FtsX"/>
    <property type="match status" value="2"/>
</dbReference>
<evidence type="ECO:0000256" key="4">
    <source>
        <dbReference type="ARBA" id="ARBA00022989"/>
    </source>
</evidence>
<comment type="similarity">
    <text evidence="6">Belongs to the ABC-4 integral membrane protein family.</text>
</comment>
<dbReference type="RefSeq" id="WP_378296250.1">
    <property type="nucleotide sequence ID" value="NZ_JBHTJA010000003.1"/>
</dbReference>
<feature type="transmembrane region" description="Helical" evidence="7">
    <location>
        <begin position="368"/>
        <end position="400"/>
    </location>
</feature>
<keyword evidence="4 7" id="KW-1133">Transmembrane helix</keyword>
<protein>
    <submittedName>
        <fullName evidence="9">FtsX-like permease family protein</fullName>
    </submittedName>
</protein>
<keyword evidence="5 7" id="KW-0472">Membrane</keyword>
<dbReference type="PANTHER" id="PTHR30572:SF4">
    <property type="entry name" value="ABC TRANSPORTER PERMEASE YTRF"/>
    <property type="match status" value="1"/>
</dbReference>
<reference evidence="10" key="1">
    <citation type="journal article" date="2019" name="Int. J. Syst. Evol. Microbiol.">
        <title>The Global Catalogue of Microorganisms (GCM) 10K type strain sequencing project: providing services to taxonomists for standard genome sequencing and annotation.</title>
        <authorList>
            <consortium name="The Broad Institute Genomics Platform"/>
            <consortium name="The Broad Institute Genome Sequencing Center for Infectious Disease"/>
            <person name="Wu L."/>
            <person name="Ma J."/>
        </authorList>
    </citation>
    <scope>NUCLEOTIDE SEQUENCE [LARGE SCALE GENOMIC DNA]</scope>
    <source>
        <strain evidence="10">JCM 31202</strain>
    </source>
</reference>
<feature type="domain" description="ABC3 transporter permease C-terminal" evidence="8">
    <location>
        <begin position="61"/>
        <end position="173"/>
    </location>
</feature>
<keyword evidence="10" id="KW-1185">Reference proteome</keyword>
<evidence type="ECO:0000313" key="9">
    <source>
        <dbReference type="EMBL" id="MFD0899400.1"/>
    </source>
</evidence>
<dbReference type="Proteomes" id="UP001596972">
    <property type="component" value="Unassembled WGS sequence"/>
</dbReference>
<dbReference type="InterPro" id="IPR003838">
    <property type="entry name" value="ABC3_permease_C"/>
</dbReference>
<evidence type="ECO:0000256" key="6">
    <source>
        <dbReference type="ARBA" id="ARBA00038076"/>
    </source>
</evidence>
<evidence type="ECO:0000256" key="7">
    <source>
        <dbReference type="SAM" id="Phobius"/>
    </source>
</evidence>
<feature type="transmembrane region" description="Helical" evidence="7">
    <location>
        <begin position="326"/>
        <end position="347"/>
    </location>
</feature>
<dbReference type="InterPro" id="IPR050250">
    <property type="entry name" value="Macrolide_Exporter_MacB"/>
</dbReference>
<keyword evidence="2" id="KW-1003">Cell membrane</keyword>
<evidence type="ECO:0000256" key="2">
    <source>
        <dbReference type="ARBA" id="ARBA00022475"/>
    </source>
</evidence>
<feature type="transmembrane region" description="Helical" evidence="7">
    <location>
        <begin position="58"/>
        <end position="78"/>
    </location>
</feature>
<feature type="domain" description="ABC3 transporter permease C-terminal" evidence="8">
    <location>
        <begin position="327"/>
        <end position="441"/>
    </location>
</feature>
<comment type="caution">
    <text evidence="9">The sequence shown here is derived from an EMBL/GenBank/DDBJ whole genome shotgun (WGS) entry which is preliminary data.</text>
</comment>
<keyword evidence="3 7" id="KW-0812">Transmembrane</keyword>